<dbReference type="Proteomes" id="UP000016860">
    <property type="component" value="Unassembled WGS sequence"/>
</dbReference>
<feature type="transmembrane region" description="Helical" evidence="1">
    <location>
        <begin position="45"/>
        <end position="62"/>
    </location>
</feature>
<evidence type="ECO:0000313" key="2">
    <source>
        <dbReference type="EMBL" id="EPR11485.1"/>
    </source>
</evidence>
<dbReference type="EMBL" id="ATAY01000039">
    <property type="protein sequence ID" value="EPR11485.1"/>
    <property type="molecule type" value="Genomic_DNA"/>
</dbReference>
<dbReference type="OrthoDB" id="1822030at2"/>
<gene>
    <name evidence="2" type="ORF">L323_11795</name>
</gene>
<evidence type="ECO:0000313" key="3">
    <source>
        <dbReference type="Proteomes" id="UP000016860"/>
    </source>
</evidence>
<reference evidence="2 3" key="1">
    <citation type="journal article" date="2013" name="Genome Announc.">
        <title>Draft Genome Sequence of the Cellulolytic Bacterium Clostridium papyrosolvens C7 (ATCC 700395).</title>
        <authorList>
            <person name="Zepeda V."/>
            <person name="Dassa B."/>
            <person name="Borovok I."/>
            <person name="Lamed R."/>
            <person name="Bayer E.A."/>
            <person name="Cate J.H."/>
        </authorList>
    </citation>
    <scope>NUCLEOTIDE SEQUENCE [LARGE SCALE GENOMIC DNA]</scope>
    <source>
        <strain evidence="2 3">C7</strain>
    </source>
</reference>
<evidence type="ECO:0008006" key="4">
    <source>
        <dbReference type="Google" id="ProtNLM"/>
    </source>
</evidence>
<sequence>MFKCPHCNQRTFSFRTKLSLKPNKLFVPRKTAICKSCKKTVSVPYWSIIIEMCCFVAFVIAASSYMDYRNKIDVALAITFGFTIYMVSYLLIVPLIKWKE</sequence>
<keyword evidence="1" id="KW-0472">Membrane</keyword>
<evidence type="ECO:0000256" key="1">
    <source>
        <dbReference type="SAM" id="Phobius"/>
    </source>
</evidence>
<proteinExistence type="predicted"/>
<keyword evidence="1" id="KW-0812">Transmembrane</keyword>
<protein>
    <recommendedName>
        <fullName evidence="4">Cxxc_20_cxxc protein</fullName>
    </recommendedName>
</protein>
<dbReference type="AlphaFoldDB" id="U4R0Q0"/>
<accession>U4R0Q0</accession>
<comment type="caution">
    <text evidence="2">The sequence shown here is derived from an EMBL/GenBank/DDBJ whole genome shotgun (WGS) entry which is preliminary data.</text>
</comment>
<keyword evidence="1" id="KW-1133">Transmembrane helix</keyword>
<name>U4R0Q0_9FIRM</name>
<organism evidence="2 3">
    <name type="scientific">Ruminiclostridium papyrosolvens C7</name>
    <dbReference type="NCBI Taxonomy" id="1330534"/>
    <lineage>
        <taxon>Bacteria</taxon>
        <taxon>Bacillati</taxon>
        <taxon>Bacillota</taxon>
        <taxon>Clostridia</taxon>
        <taxon>Eubacteriales</taxon>
        <taxon>Oscillospiraceae</taxon>
        <taxon>Ruminiclostridium</taxon>
    </lineage>
</organism>
<feature type="transmembrane region" description="Helical" evidence="1">
    <location>
        <begin position="74"/>
        <end position="96"/>
    </location>
</feature>